<feature type="region of interest" description="Disordered" evidence="4">
    <location>
        <begin position="1075"/>
        <end position="1104"/>
    </location>
</feature>
<keyword evidence="2" id="KW-0645">Protease</keyword>
<evidence type="ECO:0000259" key="5">
    <source>
        <dbReference type="PROSITE" id="PS50600"/>
    </source>
</evidence>
<dbReference type="InterPro" id="IPR003653">
    <property type="entry name" value="Peptidase_C48_C"/>
</dbReference>
<accession>A0ABP1BRM7</accession>
<organism evidence="6 7">
    <name type="scientific">Sphagnum jensenii</name>
    <dbReference type="NCBI Taxonomy" id="128206"/>
    <lineage>
        <taxon>Eukaryota</taxon>
        <taxon>Viridiplantae</taxon>
        <taxon>Streptophyta</taxon>
        <taxon>Embryophyta</taxon>
        <taxon>Bryophyta</taxon>
        <taxon>Sphagnophytina</taxon>
        <taxon>Sphagnopsida</taxon>
        <taxon>Sphagnales</taxon>
        <taxon>Sphagnaceae</taxon>
        <taxon>Sphagnum</taxon>
    </lineage>
</organism>
<evidence type="ECO:0000256" key="3">
    <source>
        <dbReference type="ARBA" id="ARBA00022801"/>
    </source>
</evidence>
<dbReference type="InterPro" id="IPR038765">
    <property type="entry name" value="Papain-like_cys_pep_sf"/>
</dbReference>
<feature type="region of interest" description="Disordered" evidence="4">
    <location>
        <begin position="629"/>
        <end position="668"/>
    </location>
</feature>
<feature type="compositionally biased region" description="Polar residues" evidence="4">
    <location>
        <begin position="967"/>
        <end position="985"/>
    </location>
</feature>
<dbReference type="PANTHER" id="PTHR47764">
    <property type="entry name" value="UBIQUITIN-LIKE-SPECIFIC PROTEASE 2B-RELATED"/>
    <property type="match status" value="1"/>
</dbReference>
<comment type="similarity">
    <text evidence="1">Belongs to the peptidase C48 family.</text>
</comment>
<sequence length="1344" mass="149481">MEKQKTIVDNMDTARQHFLESETDRDTQTEELSNYSGEETPCIKRKQRQTQPRNSKQKQQCQLLVQQDRGRGCQHFASLQSKKRSRRSSQSRQATPHSELELAPDVDFIAGSDTHDGRQAQRTRSLSQDFLSKGTDADDGWQAHRTRSLSQEFLKDGNASPKTVSKVNTRIPGRDSKITDLMEGDLPEQSACAPSSLYLDMTVLASKRRKFRHCGLPKEQAEYFQGEGLDCQQFDVCKHCQKISSNLHHISGEGGGVLLCSACRRKWSFLERLKSAVPAIHQDAKRPNASLDHNKGKKKFEAAVVGGTQATALELETSDDEEDTQIGGTGSTCNLSGSDQTKLLHSCNTIAKRMEGHKVAYPSRDDPEAVEIVHSDLLRLAPEEFLNDTVIDFYIKYIQRPEALTLEDKKRFHFFNSFFYKKLSEVIRGKKKKGGGDFLKLRKWTKGMNIFEKDYLFVPIHNSLHWSLAIICFPGADADLQSSSECCIIHLDSLITGGHKSQGVFNCLRSYLVAEWKYRRELHKDIGDFSVKTLPLKAESIRGRRVQVPLQDNESDCGLFLLHYIELFVKDAPSTFRLHDLDSRDLFGRSWFPSEDASDLRASILQHLESLFQKEASLSSHSKPVVLETVGEDEGLLQKQETSPSGDKESMTPETTQEDQRTMGLRPPLADRVHESPVVLEIVGEDESLFQKQEASPSGDRGSMAHESTQEDQMTIAMAFHSPLTDSVHESQVVLETVGEDESLLQKQEASPSGDRESMAPETTQEDQRTTAMGLHPPLAGRVHESPVVLEIVGEDESLFQKHEASSSSDRELMAPESTQEDPRTTAMAMGLHPPLADRVDESLVVIETVVEDKSLFQKQEASPSLDRQSMAPETTQEDQMTIGMAFHSPLLNRVHESQVVLEIVEEGESLFQKQEASPSGDGELMAPETTQEDPRTTAIGLHPPLTYRVHESPVVIETVVEDESLFQKQEASPSSDTESMAPESTQEDPRTTAMGLHPPLTDRVHEFPVVIETVVEDESLFQKHEASSSFDRESMAPESTQEDPRTTAMGLHPPLTDRVHESPVVLEAVGEGESLFQKQDASPSFDRESMASETTQEDQRTTTMGLHSPLTDRVHESAVVLETVGEDESLFQKQEASPSGDWESMAPETTQEDRMTTGMDLHPSFTDRVHETLFQKQEAGPSGDSELLAPTTMGRDLITEVMDLHPCPTEGVNECLFQEQEAGSSSDSKSVAAETVVGDQIIAAMDLHPFPRHGVNEWLFQKQEAGLSGDSKSKAPETVVDDQSIETMDLHPGPADGANECLFHKLEADQLGDADLTAHEIHGVPRIAAVEFHPPSSQDLQPS</sequence>
<feature type="region of interest" description="Disordered" evidence="4">
    <location>
        <begin position="965"/>
        <end position="996"/>
    </location>
</feature>
<feature type="compositionally biased region" description="Basic and acidic residues" evidence="4">
    <location>
        <begin position="1024"/>
        <end position="1036"/>
    </location>
</feature>
<dbReference type="Gene3D" id="1.10.418.20">
    <property type="match status" value="1"/>
</dbReference>
<feature type="domain" description="Ubiquitin-like protease family profile" evidence="5">
    <location>
        <begin position="370"/>
        <end position="568"/>
    </location>
</feature>
<keyword evidence="3" id="KW-0378">Hydrolase</keyword>
<dbReference type="EMBL" id="OZ023707">
    <property type="protein sequence ID" value="CAK9878676.1"/>
    <property type="molecule type" value="Genomic_DNA"/>
</dbReference>
<evidence type="ECO:0000256" key="2">
    <source>
        <dbReference type="ARBA" id="ARBA00022670"/>
    </source>
</evidence>
<dbReference type="Proteomes" id="UP001497522">
    <property type="component" value="Chromosome 6"/>
</dbReference>
<dbReference type="Pfam" id="PF02902">
    <property type="entry name" value="Peptidase_C48"/>
    <property type="match status" value="1"/>
</dbReference>
<dbReference type="SUPFAM" id="SSF54001">
    <property type="entry name" value="Cysteine proteinases"/>
    <property type="match status" value="1"/>
</dbReference>
<keyword evidence="7" id="KW-1185">Reference proteome</keyword>
<evidence type="ECO:0000256" key="4">
    <source>
        <dbReference type="SAM" id="MobiDB-lite"/>
    </source>
</evidence>
<feature type="region of interest" description="Disordered" evidence="4">
    <location>
        <begin position="803"/>
        <end position="824"/>
    </location>
</feature>
<feature type="region of interest" description="Disordered" evidence="4">
    <location>
        <begin position="1"/>
        <end position="127"/>
    </location>
</feature>
<feature type="region of interest" description="Disordered" evidence="4">
    <location>
        <begin position="738"/>
        <end position="770"/>
    </location>
</feature>
<evidence type="ECO:0000313" key="7">
    <source>
        <dbReference type="Proteomes" id="UP001497522"/>
    </source>
</evidence>
<reference evidence="6" key="1">
    <citation type="submission" date="2024-03" db="EMBL/GenBank/DDBJ databases">
        <authorList>
            <consortium name="ELIXIR-Norway"/>
            <consortium name="Elixir Norway"/>
        </authorList>
    </citation>
    <scope>NUCLEOTIDE SEQUENCE</scope>
</reference>
<gene>
    <name evidence="6" type="ORF">CSSPJE1EN2_LOCUS20462</name>
</gene>
<evidence type="ECO:0000313" key="6">
    <source>
        <dbReference type="EMBL" id="CAK9878676.1"/>
    </source>
</evidence>
<evidence type="ECO:0000256" key="1">
    <source>
        <dbReference type="ARBA" id="ARBA00005234"/>
    </source>
</evidence>
<protein>
    <recommendedName>
        <fullName evidence="5">Ubiquitin-like protease family profile domain-containing protein</fullName>
    </recommendedName>
</protein>
<dbReference type="Gene3D" id="3.30.310.130">
    <property type="entry name" value="Ubiquitin-related"/>
    <property type="match status" value="1"/>
</dbReference>
<feature type="region of interest" description="Disordered" evidence="4">
    <location>
        <begin position="685"/>
        <end position="710"/>
    </location>
</feature>
<feature type="compositionally biased region" description="Low complexity" evidence="4">
    <location>
        <begin position="57"/>
        <end position="67"/>
    </location>
</feature>
<feature type="region of interest" description="Disordered" evidence="4">
    <location>
        <begin position="858"/>
        <end position="877"/>
    </location>
</feature>
<name>A0ABP1BRM7_9BRYO</name>
<feature type="compositionally biased region" description="Basic and acidic residues" evidence="4">
    <location>
        <begin position="803"/>
        <end position="814"/>
    </location>
</feature>
<feature type="region of interest" description="Disordered" evidence="4">
    <location>
        <begin position="914"/>
        <end position="939"/>
    </location>
</feature>
<dbReference type="PROSITE" id="PS50600">
    <property type="entry name" value="ULP_PROTEASE"/>
    <property type="match status" value="1"/>
</dbReference>
<feature type="region of interest" description="Disordered" evidence="4">
    <location>
        <begin position="1024"/>
        <end position="1049"/>
    </location>
</feature>
<feature type="compositionally biased region" description="Basic and acidic residues" evidence="4">
    <location>
        <begin position="1"/>
        <end position="28"/>
    </location>
</feature>
<dbReference type="PANTHER" id="PTHR47764:SF2">
    <property type="entry name" value="UBIQUITIN-LIKE PROTEASE FAMILY PROFILE DOMAIN-CONTAINING PROTEIN"/>
    <property type="match status" value="1"/>
</dbReference>
<proteinExistence type="inferred from homology"/>